<dbReference type="InterPro" id="IPR053163">
    <property type="entry name" value="HTH-type_regulator_Rgg"/>
</dbReference>
<dbReference type="PROSITE" id="PS50943">
    <property type="entry name" value="HTH_CROC1"/>
    <property type="match status" value="1"/>
</dbReference>
<gene>
    <name evidence="2" type="ORF">FEZ51_05370</name>
</gene>
<dbReference type="PANTHER" id="PTHR37038:SF14">
    <property type="entry name" value="TRANSCRIPTIONAL ACTIVATOR"/>
    <property type="match status" value="1"/>
</dbReference>
<dbReference type="SUPFAM" id="SSF48452">
    <property type="entry name" value="TPR-like"/>
    <property type="match status" value="1"/>
</dbReference>
<dbReference type="Gene3D" id="1.25.40.10">
    <property type="entry name" value="Tetratricopeptide repeat domain"/>
    <property type="match status" value="1"/>
</dbReference>
<name>A0A5R9BX99_9LACO</name>
<reference evidence="2 3" key="1">
    <citation type="submission" date="2019-05" db="EMBL/GenBank/DDBJ databases">
        <title>The metagenome of a microbial culture collection derived from dairy environment covers the genomic content of the human microbiome.</title>
        <authorList>
            <person name="Roder T."/>
            <person name="Wuthrich D."/>
            <person name="Sattari Z."/>
            <person name="Von Ah U."/>
            <person name="Bar C."/>
            <person name="Ronchi F."/>
            <person name="Macpherson A.J."/>
            <person name="Ganal-Vonarburg S.C."/>
            <person name="Bruggmann R."/>
            <person name="Vergeres G."/>
        </authorList>
    </citation>
    <scope>NUCLEOTIDE SEQUENCE [LARGE SCALE GENOMIC DNA]</scope>
    <source>
        <strain evidence="2 3">FAM 18815</strain>
    </source>
</reference>
<sequence>MSNQMGISLKRIRKQQNLSQKEVSSGICAQSMLSAIENGKYMPNARLLLSLCDRLSIRLDEINLNRNFLISDEQKFNDVLSKLCNQHKYAELKDFLLDTKTIDKVQTTKQTQAYYYYLGVASFQVDSNLKDAEQNLKLSVSSNDSVKTKSTLTRLGLVTLGFIQAKRGLPNQASALISKAMENVDEGNYEENLNIIFYLAALASYELKNLQKSLKWIENGITYITSHDSHYMLANLYRLLAQIAEEDGQIDRQLEARRQSDFLKKLFNEKVNENF</sequence>
<dbReference type="OrthoDB" id="1150409at2"/>
<evidence type="ECO:0000313" key="3">
    <source>
        <dbReference type="Proteomes" id="UP000305541"/>
    </source>
</evidence>
<dbReference type="CDD" id="cd00093">
    <property type="entry name" value="HTH_XRE"/>
    <property type="match status" value="1"/>
</dbReference>
<dbReference type="SUPFAM" id="SSF47413">
    <property type="entry name" value="lambda repressor-like DNA-binding domains"/>
    <property type="match status" value="1"/>
</dbReference>
<organism evidence="2 3">
    <name type="scientific">Pediococcus stilesii</name>
    <dbReference type="NCBI Taxonomy" id="331679"/>
    <lineage>
        <taxon>Bacteria</taxon>
        <taxon>Bacillati</taxon>
        <taxon>Bacillota</taxon>
        <taxon>Bacilli</taxon>
        <taxon>Lactobacillales</taxon>
        <taxon>Lactobacillaceae</taxon>
        <taxon>Pediococcus</taxon>
    </lineage>
</organism>
<dbReference type="PANTHER" id="PTHR37038">
    <property type="entry name" value="TRANSCRIPTIONAL REGULATOR-RELATED"/>
    <property type="match status" value="1"/>
</dbReference>
<evidence type="ECO:0000259" key="1">
    <source>
        <dbReference type="PROSITE" id="PS50943"/>
    </source>
</evidence>
<dbReference type="GO" id="GO:0003677">
    <property type="term" value="F:DNA binding"/>
    <property type="evidence" value="ECO:0007669"/>
    <property type="project" value="InterPro"/>
</dbReference>
<feature type="domain" description="HTH cro/C1-type" evidence="1">
    <location>
        <begin position="9"/>
        <end position="62"/>
    </location>
</feature>
<evidence type="ECO:0000313" key="2">
    <source>
        <dbReference type="EMBL" id="TLQ04492.1"/>
    </source>
</evidence>
<dbReference type="InterPro" id="IPR010982">
    <property type="entry name" value="Lambda_DNA-bd_dom_sf"/>
</dbReference>
<proteinExistence type="predicted"/>
<protein>
    <submittedName>
        <fullName evidence="2">Helix-turn-helix transcriptional regulator</fullName>
    </submittedName>
</protein>
<dbReference type="Pfam" id="PF01381">
    <property type="entry name" value="HTH_3"/>
    <property type="match status" value="1"/>
</dbReference>
<dbReference type="SMART" id="SM00530">
    <property type="entry name" value="HTH_XRE"/>
    <property type="match status" value="1"/>
</dbReference>
<accession>A0A5R9BX99</accession>
<dbReference type="AlphaFoldDB" id="A0A5R9BX99"/>
<comment type="caution">
    <text evidence="2">The sequence shown here is derived from an EMBL/GenBank/DDBJ whole genome shotgun (WGS) entry which is preliminary data.</text>
</comment>
<dbReference type="EMBL" id="VBTH01000007">
    <property type="protein sequence ID" value="TLQ04492.1"/>
    <property type="molecule type" value="Genomic_DNA"/>
</dbReference>
<dbReference type="InterPro" id="IPR001387">
    <property type="entry name" value="Cro/C1-type_HTH"/>
</dbReference>
<dbReference type="InterPro" id="IPR011990">
    <property type="entry name" value="TPR-like_helical_dom_sf"/>
</dbReference>
<dbReference type="Proteomes" id="UP000305541">
    <property type="component" value="Unassembled WGS sequence"/>
</dbReference>